<dbReference type="Proteomes" id="UP001058860">
    <property type="component" value="Chromosome"/>
</dbReference>
<evidence type="ECO:0008006" key="3">
    <source>
        <dbReference type="Google" id="ProtNLM"/>
    </source>
</evidence>
<gene>
    <name evidence="1" type="ORF">LRS13_14275</name>
</gene>
<accession>A0ABY5PB36</accession>
<dbReference type="SUPFAM" id="SSF54909">
    <property type="entry name" value="Dimeric alpha+beta barrel"/>
    <property type="match status" value="1"/>
</dbReference>
<keyword evidence="2" id="KW-1185">Reference proteome</keyword>
<dbReference type="EMBL" id="CP088295">
    <property type="protein sequence ID" value="UUY01890.1"/>
    <property type="molecule type" value="Genomic_DNA"/>
</dbReference>
<reference evidence="2" key="1">
    <citation type="submission" date="2021-11" db="EMBL/GenBank/DDBJ databases">
        <title>Cultivation dependent microbiological survey of springs from the worlds oldest radium mine currently devoted to the extraction of radon-saturated water.</title>
        <authorList>
            <person name="Kapinusova G."/>
            <person name="Smrhova T."/>
            <person name="Strejcek M."/>
            <person name="Suman J."/>
            <person name="Jani K."/>
            <person name="Pajer P."/>
            <person name="Uhlik O."/>
        </authorList>
    </citation>
    <scope>NUCLEOTIDE SEQUENCE [LARGE SCALE GENOMIC DNA]</scope>
    <source>
        <strain evidence="2">J379</strain>
    </source>
</reference>
<protein>
    <recommendedName>
        <fullName evidence="3">Antibiotic biosynthesis monooxygenase</fullName>
    </recommendedName>
</protein>
<evidence type="ECO:0000313" key="2">
    <source>
        <dbReference type="Proteomes" id="UP001058860"/>
    </source>
</evidence>
<organism evidence="1 2">
    <name type="scientific">Svornostia abyssi</name>
    <dbReference type="NCBI Taxonomy" id="2898438"/>
    <lineage>
        <taxon>Bacteria</taxon>
        <taxon>Bacillati</taxon>
        <taxon>Actinomycetota</taxon>
        <taxon>Thermoleophilia</taxon>
        <taxon>Solirubrobacterales</taxon>
        <taxon>Baekduiaceae</taxon>
        <taxon>Svornostia</taxon>
    </lineage>
</organism>
<name>A0ABY5PB36_9ACTN</name>
<dbReference type="RefSeq" id="WP_353862431.1">
    <property type="nucleotide sequence ID" value="NZ_CP088295.1"/>
</dbReference>
<dbReference type="InterPro" id="IPR011008">
    <property type="entry name" value="Dimeric_a/b-barrel"/>
</dbReference>
<sequence length="106" mass="12639">MSYVVQIPWYATAFRHDDLEFALEKISKIALKRGALRYDLYRSKEDRYKFIHILEFTSKLEWERFWYGDEFQDMRASTAGWYTIPVLYGPLERCASGRLELEPASS</sequence>
<proteinExistence type="predicted"/>
<evidence type="ECO:0000313" key="1">
    <source>
        <dbReference type="EMBL" id="UUY01890.1"/>
    </source>
</evidence>